<proteinExistence type="predicted"/>
<evidence type="ECO:0000313" key="1">
    <source>
        <dbReference type="EMBL" id="JAH29148.1"/>
    </source>
</evidence>
<dbReference type="EMBL" id="GBXM01079429">
    <property type="protein sequence ID" value="JAH29148.1"/>
    <property type="molecule type" value="Transcribed_RNA"/>
</dbReference>
<reference evidence="1" key="1">
    <citation type="submission" date="2014-11" db="EMBL/GenBank/DDBJ databases">
        <authorList>
            <person name="Amaro Gonzalez C."/>
        </authorList>
    </citation>
    <scope>NUCLEOTIDE SEQUENCE</scope>
</reference>
<organism evidence="1">
    <name type="scientific">Anguilla anguilla</name>
    <name type="common">European freshwater eel</name>
    <name type="synonym">Muraena anguilla</name>
    <dbReference type="NCBI Taxonomy" id="7936"/>
    <lineage>
        <taxon>Eukaryota</taxon>
        <taxon>Metazoa</taxon>
        <taxon>Chordata</taxon>
        <taxon>Craniata</taxon>
        <taxon>Vertebrata</taxon>
        <taxon>Euteleostomi</taxon>
        <taxon>Actinopterygii</taxon>
        <taxon>Neopterygii</taxon>
        <taxon>Teleostei</taxon>
        <taxon>Anguilliformes</taxon>
        <taxon>Anguillidae</taxon>
        <taxon>Anguilla</taxon>
    </lineage>
</organism>
<reference evidence="1" key="2">
    <citation type="journal article" date="2015" name="Fish Shellfish Immunol.">
        <title>Early steps in the European eel (Anguilla anguilla)-Vibrio vulnificus interaction in the gills: Role of the RtxA13 toxin.</title>
        <authorList>
            <person name="Callol A."/>
            <person name="Pajuelo D."/>
            <person name="Ebbesson L."/>
            <person name="Teles M."/>
            <person name="MacKenzie S."/>
            <person name="Amaro C."/>
        </authorList>
    </citation>
    <scope>NUCLEOTIDE SEQUENCE</scope>
</reference>
<sequence>MSSTQPPKNPEPTHHETIKNVWEANVPKTCHKFNQEISLLTLNFAVAYSVSSLKRIKKIALN</sequence>
<protein>
    <submittedName>
        <fullName evidence="1">Uncharacterized protein</fullName>
    </submittedName>
</protein>
<name>A0A0E9RLB7_ANGAN</name>
<dbReference type="AlphaFoldDB" id="A0A0E9RLB7"/>
<accession>A0A0E9RLB7</accession>